<reference evidence="1 2" key="1">
    <citation type="journal article" date="2019" name="Commun. Biol.">
        <title>The bagworm genome reveals a unique fibroin gene that provides high tensile strength.</title>
        <authorList>
            <person name="Kono N."/>
            <person name="Nakamura H."/>
            <person name="Ohtoshi R."/>
            <person name="Tomita M."/>
            <person name="Numata K."/>
            <person name="Arakawa K."/>
        </authorList>
    </citation>
    <scope>NUCLEOTIDE SEQUENCE [LARGE SCALE GENOMIC DNA]</scope>
</reference>
<dbReference type="Proteomes" id="UP000299102">
    <property type="component" value="Unassembled WGS sequence"/>
</dbReference>
<name>A0A4C1SW87_EUMVA</name>
<organism evidence="1 2">
    <name type="scientific">Eumeta variegata</name>
    <name type="common">Bagworm moth</name>
    <name type="synonym">Eumeta japonica</name>
    <dbReference type="NCBI Taxonomy" id="151549"/>
    <lineage>
        <taxon>Eukaryota</taxon>
        <taxon>Metazoa</taxon>
        <taxon>Ecdysozoa</taxon>
        <taxon>Arthropoda</taxon>
        <taxon>Hexapoda</taxon>
        <taxon>Insecta</taxon>
        <taxon>Pterygota</taxon>
        <taxon>Neoptera</taxon>
        <taxon>Endopterygota</taxon>
        <taxon>Lepidoptera</taxon>
        <taxon>Glossata</taxon>
        <taxon>Ditrysia</taxon>
        <taxon>Tineoidea</taxon>
        <taxon>Psychidae</taxon>
        <taxon>Oiketicinae</taxon>
        <taxon>Eumeta</taxon>
    </lineage>
</organism>
<gene>
    <name evidence="1" type="ORF">EVAR_3548_1</name>
</gene>
<comment type="caution">
    <text evidence="1">The sequence shown here is derived from an EMBL/GenBank/DDBJ whole genome shotgun (WGS) entry which is preliminary data.</text>
</comment>
<evidence type="ECO:0000313" key="1">
    <source>
        <dbReference type="EMBL" id="GBP06185.1"/>
    </source>
</evidence>
<evidence type="ECO:0000313" key="2">
    <source>
        <dbReference type="Proteomes" id="UP000299102"/>
    </source>
</evidence>
<dbReference type="EMBL" id="BGZK01000021">
    <property type="protein sequence ID" value="GBP06185.1"/>
    <property type="molecule type" value="Genomic_DNA"/>
</dbReference>
<proteinExistence type="predicted"/>
<keyword evidence="2" id="KW-1185">Reference proteome</keyword>
<protein>
    <submittedName>
        <fullName evidence="1">Uncharacterized protein</fullName>
    </submittedName>
</protein>
<sequence length="80" mass="8896">MNSHYRKSKHSFEVVSAESLRTRRSLQKVRVLGCIRTLVQEDVAALTVTTVENSPRHALDHYEGLGAGASIRKLCGSLIF</sequence>
<dbReference type="AlphaFoldDB" id="A0A4C1SW87"/>
<accession>A0A4C1SW87</accession>